<dbReference type="Proteomes" id="UP000305948">
    <property type="component" value="Unassembled WGS sequence"/>
</dbReference>
<gene>
    <name evidence="1" type="ORF">OE88DRAFT_1307590</name>
</gene>
<dbReference type="AlphaFoldDB" id="A0A5C3N603"/>
<organism evidence="1 2">
    <name type="scientific">Heliocybe sulcata</name>
    <dbReference type="NCBI Taxonomy" id="5364"/>
    <lineage>
        <taxon>Eukaryota</taxon>
        <taxon>Fungi</taxon>
        <taxon>Dikarya</taxon>
        <taxon>Basidiomycota</taxon>
        <taxon>Agaricomycotina</taxon>
        <taxon>Agaricomycetes</taxon>
        <taxon>Gloeophyllales</taxon>
        <taxon>Gloeophyllaceae</taxon>
        <taxon>Heliocybe</taxon>
    </lineage>
</organism>
<accession>A0A5C3N603</accession>
<keyword evidence="2" id="KW-1185">Reference proteome</keyword>
<reference evidence="1 2" key="1">
    <citation type="journal article" date="2019" name="Nat. Ecol. Evol.">
        <title>Megaphylogeny resolves global patterns of mushroom evolution.</title>
        <authorList>
            <person name="Varga T."/>
            <person name="Krizsan K."/>
            <person name="Foldi C."/>
            <person name="Dima B."/>
            <person name="Sanchez-Garcia M."/>
            <person name="Sanchez-Ramirez S."/>
            <person name="Szollosi G.J."/>
            <person name="Szarkandi J.G."/>
            <person name="Papp V."/>
            <person name="Albert L."/>
            <person name="Andreopoulos W."/>
            <person name="Angelini C."/>
            <person name="Antonin V."/>
            <person name="Barry K.W."/>
            <person name="Bougher N.L."/>
            <person name="Buchanan P."/>
            <person name="Buyck B."/>
            <person name="Bense V."/>
            <person name="Catcheside P."/>
            <person name="Chovatia M."/>
            <person name="Cooper J."/>
            <person name="Damon W."/>
            <person name="Desjardin D."/>
            <person name="Finy P."/>
            <person name="Geml J."/>
            <person name="Haridas S."/>
            <person name="Hughes K."/>
            <person name="Justo A."/>
            <person name="Karasinski D."/>
            <person name="Kautmanova I."/>
            <person name="Kiss B."/>
            <person name="Kocsube S."/>
            <person name="Kotiranta H."/>
            <person name="LaButti K.M."/>
            <person name="Lechner B.E."/>
            <person name="Liimatainen K."/>
            <person name="Lipzen A."/>
            <person name="Lukacs Z."/>
            <person name="Mihaltcheva S."/>
            <person name="Morgado L.N."/>
            <person name="Niskanen T."/>
            <person name="Noordeloos M.E."/>
            <person name="Ohm R.A."/>
            <person name="Ortiz-Santana B."/>
            <person name="Ovrebo C."/>
            <person name="Racz N."/>
            <person name="Riley R."/>
            <person name="Savchenko A."/>
            <person name="Shiryaev A."/>
            <person name="Soop K."/>
            <person name="Spirin V."/>
            <person name="Szebenyi C."/>
            <person name="Tomsovsky M."/>
            <person name="Tulloss R.E."/>
            <person name="Uehling J."/>
            <person name="Grigoriev I.V."/>
            <person name="Vagvolgyi C."/>
            <person name="Papp T."/>
            <person name="Martin F.M."/>
            <person name="Miettinen O."/>
            <person name="Hibbett D.S."/>
            <person name="Nagy L.G."/>
        </authorList>
    </citation>
    <scope>NUCLEOTIDE SEQUENCE [LARGE SCALE GENOMIC DNA]</scope>
    <source>
        <strain evidence="1 2">OMC1185</strain>
    </source>
</reference>
<dbReference type="EMBL" id="ML213508">
    <property type="protein sequence ID" value="TFK52830.1"/>
    <property type="molecule type" value="Genomic_DNA"/>
</dbReference>
<evidence type="ECO:0008006" key="3">
    <source>
        <dbReference type="Google" id="ProtNLM"/>
    </source>
</evidence>
<dbReference type="OrthoDB" id="3264508at2759"/>
<sequence>MPFGMAGVQSIVEEDEDTVGQNTPQQERTNAELLMDIVPLVLDSLVIHNPKTVLLSNLPAWLGKLQASGTLRNVSLIENAGPVTPALLSSLVPAFRAIDLQKLELGISYSLTDTNIFTALNELPQLQELTLAYYLVCRVITPFAAIEC</sequence>
<evidence type="ECO:0000313" key="1">
    <source>
        <dbReference type="EMBL" id="TFK52830.1"/>
    </source>
</evidence>
<proteinExistence type="predicted"/>
<protein>
    <recommendedName>
        <fullName evidence="3">RNI-like protein</fullName>
    </recommendedName>
</protein>
<evidence type="ECO:0000313" key="2">
    <source>
        <dbReference type="Proteomes" id="UP000305948"/>
    </source>
</evidence>
<name>A0A5C3N603_9AGAM</name>